<dbReference type="Gene3D" id="3.40.50.1820">
    <property type="entry name" value="alpha/beta hydrolase"/>
    <property type="match status" value="1"/>
</dbReference>
<dbReference type="Pfam" id="PF02230">
    <property type="entry name" value="Abhydrolase_2"/>
    <property type="match status" value="1"/>
</dbReference>
<reference evidence="2 3" key="1">
    <citation type="submission" date="2019-04" db="EMBL/GenBank/DDBJ databases">
        <title>Lacinutrix sp. nov., isolated from marine water.</title>
        <authorList>
            <person name="Kim W."/>
        </authorList>
    </citation>
    <scope>NUCLEOTIDE SEQUENCE [LARGE SCALE GENOMIC DNA]</scope>
    <source>
        <strain evidence="2 3">CAU 1491</strain>
    </source>
</reference>
<accession>A0A4V5LR60</accession>
<sequence length="128" mass="14745">MKSYYQVKEDFLIDENRTYLFGFSQGGGLSYYLGAKYANIFTGIFSVSGRPFKVKNYSIKGKKLKKVASIIGTLDKTKNLLYDNVNIESYLKSSKVLFYLKQLKIGHELPEDKYLLEGFIWLLEEIGN</sequence>
<protein>
    <recommendedName>
        <fullName evidence="1">Phospholipase/carboxylesterase/thioesterase domain-containing protein</fullName>
    </recommendedName>
</protein>
<dbReference type="OrthoDB" id="9764953at2"/>
<keyword evidence="3" id="KW-1185">Reference proteome</keyword>
<dbReference type="Proteomes" id="UP000307657">
    <property type="component" value="Unassembled WGS sequence"/>
</dbReference>
<dbReference type="GO" id="GO:0016787">
    <property type="term" value="F:hydrolase activity"/>
    <property type="evidence" value="ECO:0007669"/>
    <property type="project" value="InterPro"/>
</dbReference>
<dbReference type="EMBL" id="SUPL01000002">
    <property type="protein sequence ID" value="TJY37069.1"/>
    <property type="molecule type" value="Genomic_DNA"/>
</dbReference>
<evidence type="ECO:0000313" key="3">
    <source>
        <dbReference type="Proteomes" id="UP000307657"/>
    </source>
</evidence>
<comment type="caution">
    <text evidence="2">The sequence shown here is derived from an EMBL/GenBank/DDBJ whole genome shotgun (WGS) entry which is preliminary data.</text>
</comment>
<evidence type="ECO:0000313" key="2">
    <source>
        <dbReference type="EMBL" id="TJY37069.1"/>
    </source>
</evidence>
<evidence type="ECO:0000259" key="1">
    <source>
        <dbReference type="Pfam" id="PF02230"/>
    </source>
</evidence>
<dbReference type="SUPFAM" id="SSF53474">
    <property type="entry name" value="alpha/beta-Hydrolases"/>
    <property type="match status" value="1"/>
</dbReference>
<organism evidence="2 3">
    <name type="scientific">Pontimicrobium aquaticum</name>
    <dbReference type="NCBI Taxonomy" id="2565367"/>
    <lineage>
        <taxon>Bacteria</taxon>
        <taxon>Pseudomonadati</taxon>
        <taxon>Bacteroidota</taxon>
        <taxon>Flavobacteriia</taxon>
        <taxon>Flavobacteriales</taxon>
        <taxon>Flavobacteriaceae</taxon>
        <taxon>Pontimicrobium</taxon>
    </lineage>
</organism>
<dbReference type="RefSeq" id="WP_136841195.1">
    <property type="nucleotide sequence ID" value="NZ_SUPL01000002.1"/>
</dbReference>
<proteinExistence type="predicted"/>
<feature type="domain" description="Phospholipase/carboxylesterase/thioesterase" evidence="1">
    <location>
        <begin position="12"/>
        <end position="108"/>
    </location>
</feature>
<dbReference type="InterPro" id="IPR029058">
    <property type="entry name" value="AB_hydrolase_fold"/>
</dbReference>
<dbReference type="AlphaFoldDB" id="A0A4V5LR60"/>
<dbReference type="InterPro" id="IPR003140">
    <property type="entry name" value="PLipase/COase/thioEstase"/>
</dbReference>
<gene>
    <name evidence="2" type="ORF">E5167_03745</name>
</gene>
<name>A0A4V5LR60_9FLAO</name>